<accession>A0A8F9TTE1</accession>
<reference evidence="2" key="1">
    <citation type="submission" date="2021-08" db="EMBL/GenBank/DDBJ databases">
        <title>Genome of a novel bacterium of the phylum Verrucomicrobia, Oleiharenicola sp. KSB-15.</title>
        <authorList>
            <person name="Chung J.-H."/>
            <person name="Ahn J.-H."/>
            <person name="Yoon Y."/>
            <person name="Kim D.-Y."/>
            <person name="An S.-H."/>
            <person name="Park I."/>
            <person name="Yeon J."/>
        </authorList>
    </citation>
    <scope>NUCLEOTIDE SEQUENCE</scope>
    <source>
        <strain evidence="2">KSB-15</strain>
    </source>
</reference>
<evidence type="ECO:0008006" key="4">
    <source>
        <dbReference type="Google" id="ProtNLM"/>
    </source>
</evidence>
<evidence type="ECO:0000256" key="1">
    <source>
        <dbReference type="SAM" id="SignalP"/>
    </source>
</evidence>
<dbReference type="KEGG" id="ole:K0B96_15600"/>
<dbReference type="AlphaFoldDB" id="A0A8F9TTE1"/>
<dbReference type="EMBL" id="CP080507">
    <property type="protein sequence ID" value="QYM78706.1"/>
    <property type="molecule type" value="Genomic_DNA"/>
</dbReference>
<sequence length="121" mass="12954">MKKSSLLSAALAGVFVSASAFANPATPAARQDARGPLHVTPAKVVPPTGLPLACADSTVKVEFSLDQAGQPQNIRVQAVHDPIVKRQLVSAFREWRFKGDVRKAHDSGRRFVMPLKLLGEG</sequence>
<feature type="chain" id="PRO_5034103530" description="TonB C-terminal domain-containing protein" evidence="1">
    <location>
        <begin position="23"/>
        <end position="121"/>
    </location>
</feature>
<dbReference type="RefSeq" id="WP_220161810.1">
    <property type="nucleotide sequence ID" value="NZ_CP080507.1"/>
</dbReference>
<proteinExistence type="predicted"/>
<keyword evidence="1" id="KW-0732">Signal</keyword>
<keyword evidence="3" id="KW-1185">Reference proteome</keyword>
<dbReference type="Gene3D" id="3.30.2420.10">
    <property type="entry name" value="TonB"/>
    <property type="match status" value="1"/>
</dbReference>
<evidence type="ECO:0000313" key="3">
    <source>
        <dbReference type="Proteomes" id="UP000825051"/>
    </source>
</evidence>
<gene>
    <name evidence="2" type="ORF">K0B96_15600</name>
</gene>
<name>A0A8F9TTE1_9BACT</name>
<evidence type="ECO:0000313" key="2">
    <source>
        <dbReference type="EMBL" id="QYM78706.1"/>
    </source>
</evidence>
<feature type="signal peptide" evidence="1">
    <location>
        <begin position="1"/>
        <end position="22"/>
    </location>
</feature>
<protein>
    <recommendedName>
        <fullName evidence="4">TonB C-terminal domain-containing protein</fullName>
    </recommendedName>
</protein>
<dbReference type="Proteomes" id="UP000825051">
    <property type="component" value="Chromosome"/>
</dbReference>
<organism evidence="2 3">
    <name type="scientific">Horticoccus luteus</name>
    <dbReference type="NCBI Taxonomy" id="2862869"/>
    <lineage>
        <taxon>Bacteria</taxon>
        <taxon>Pseudomonadati</taxon>
        <taxon>Verrucomicrobiota</taxon>
        <taxon>Opitutia</taxon>
        <taxon>Opitutales</taxon>
        <taxon>Opitutaceae</taxon>
        <taxon>Horticoccus</taxon>
    </lineage>
</organism>